<dbReference type="Pfam" id="PF00389">
    <property type="entry name" value="2-Hacid_dh"/>
    <property type="match status" value="1"/>
</dbReference>
<dbReference type="InterPro" id="IPR036291">
    <property type="entry name" value="NAD(P)-bd_dom_sf"/>
</dbReference>
<dbReference type="InterPro" id="IPR006139">
    <property type="entry name" value="D-isomer_2_OHA_DH_cat_dom"/>
</dbReference>
<comment type="caution">
    <text evidence="8">The sequence shown here is derived from an EMBL/GenBank/DDBJ whole genome shotgun (WGS) entry which is preliminary data.</text>
</comment>
<evidence type="ECO:0000259" key="6">
    <source>
        <dbReference type="Pfam" id="PF00389"/>
    </source>
</evidence>
<evidence type="ECO:0000313" key="8">
    <source>
        <dbReference type="EMBL" id="MBB4195298.1"/>
    </source>
</evidence>
<protein>
    <submittedName>
        <fullName evidence="8">D-3-phosphoglycerate dehydrogenase</fullName>
        <ecNumber evidence="8">1.1.1.95</ecNumber>
    </submittedName>
</protein>
<dbReference type="EC" id="1.1.1.95" evidence="8"/>
<reference evidence="8 9" key="1">
    <citation type="submission" date="2020-08" db="EMBL/GenBank/DDBJ databases">
        <title>Genomic Encyclopedia of Type Strains, Phase IV (KMG-V): Genome sequencing to study the core and pangenomes of soil and plant-associated prokaryotes.</title>
        <authorList>
            <person name="Whitman W."/>
        </authorList>
    </citation>
    <scope>NUCLEOTIDE SEQUENCE [LARGE SCALE GENOMIC DNA]</scope>
    <source>
        <strain evidence="8 9">SEMIA 4074</strain>
    </source>
</reference>
<evidence type="ECO:0000256" key="3">
    <source>
        <dbReference type="ARBA" id="ARBA00023002"/>
    </source>
</evidence>
<dbReference type="PANTHER" id="PTHR42789:SF1">
    <property type="entry name" value="D-ISOMER SPECIFIC 2-HYDROXYACID DEHYDROGENASE FAMILY PROTEIN (AFU_ORTHOLOGUE AFUA_6G10090)"/>
    <property type="match status" value="1"/>
</dbReference>
<evidence type="ECO:0000256" key="5">
    <source>
        <dbReference type="RuleBase" id="RU003719"/>
    </source>
</evidence>
<keyword evidence="9" id="KW-1185">Reference proteome</keyword>
<dbReference type="InterPro" id="IPR029752">
    <property type="entry name" value="D-isomer_DH_CS1"/>
</dbReference>
<dbReference type="Proteomes" id="UP000524492">
    <property type="component" value="Unassembled WGS sequence"/>
</dbReference>
<keyword evidence="2" id="KW-0028">Amino-acid biosynthesis</keyword>
<sequence length="316" mass="34590">MSQNTNILVLEPENYSPHALATYRQMGKVWLAQTESNTEVSIIVVRLAYRIDGKLLDRFPSLRAVVSPTTALTHVDVEECRRRGIEVISLADCRDAINDITSTAELALGLMISLLRAIPSASSEVVRNGSWNRNAFRSRQLSRMTLGIVGLGRLGRHMARYAKALCMEIVAYDPYQPQEKFDELGVRRSDLLPLLKEADIISVHASLTGANYGFLGRSEIAEMRSHALVVNTARGGLIDEAALADALRDGKLGGVAVDVLRDEDEGVDWMKESPLIRAAKDGFNVLITPHIGGCTSDAMHVTEESIADVAFKKFGG</sequence>
<dbReference type="SUPFAM" id="SSF51735">
    <property type="entry name" value="NAD(P)-binding Rossmann-fold domains"/>
    <property type="match status" value="1"/>
</dbReference>
<gene>
    <name evidence="8" type="ORF">GGD53_005488</name>
</gene>
<accession>A0A7W6VS74</accession>
<dbReference type="AlphaFoldDB" id="A0A7W6VS74"/>
<dbReference type="PANTHER" id="PTHR42789">
    <property type="entry name" value="D-ISOMER SPECIFIC 2-HYDROXYACID DEHYDROGENASE FAMILY PROTEIN (AFU_ORTHOLOGUE AFUA_6G10090)"/>
    <property type="match status" value="1"/>
</dbReference>
<organism evidence="8 9">
    <name type="scientific">Rhizobium aethiopicum</name>
    <dbReference type="NCBI Taxonomy" id="1138170"/>
    <lineage>
        <taxon>Bacteria</taxon>
        <taxon>Pseudomonadati</taxon>
        <taxon>Pseudomonadota</taxon>
        <taxon>Alphaproteobacteria</taxon>
        <taxon>Hyphomicrobiales</taxon>
        <taxon>Rhizobiaceae</taxon>
        <taxon>Rhizobium/Agrobacterium group</taxon>
        <taxon>Rhizobium</taxon>
    </lineage>
</organism>
<dbReference type="GO" id="GO:0008652">
    <property type="term" value="P:amino acid biosynthetic process"/>
    <property type="evidence" value="ECO:0007669"/>
    <property type="project" value="UniProtKB-KW"/>
</dbReference>
<feature type="domain" description="D-isomer specific 2-hydroxyacid dehydrogenase NAD-binding" evidence="7">
    <location>
        <begin position="108"/>
        <end position="292"/>
    </location>
</feature>
<dbReference type="Gene3D" id="3.40.50.720">
    <property type="entry name" value="NAD(P)-binding Rossmann-like Domain"/>
    <property type="match status" value="2"/>
</dbReference>
<name>A0A7W6VS74_9HYPH</name>
<dbReference type="InterPro" id="IPR050857">
    <property type="entry name" value="D-2-hydroxyacid_DH"/>
</dbReference>
<dbReference type="InterPro" id="IPR006140">
    <property type="entry name" value="D-isomer_DH_NAD-bd"/>
</dbReference>
<evidence type="ECO:0000256" key="4">
    <source>
        <dbReference type="ARBA" id="ARBA00023027"/>
    </source>
</evidence>
<dbReference type="RefSeq" id="WP_184459766.1">
    <property type="nucleotide sequence ID" value="NZ_JACIFV010000028.1"/>
</dbReference>
<proteinExistence type="inferred from homology"/>
<feature type="domain" description="D-isomer specific 2-hydroxyacid dehydrogenase catalytic" evidence="6">
    <location>
        <begin position="38"/>
        <end position="293"/>
    </location>
</feature>
<keyword evidence="3 5" id="KW-0560">Oxidoreductase</keyword>
<evidence type="ECO:0000259" key="7">
    <source>
        <dbReference type="Pfam" id="PF02826"/>
    </source>
</evidence>
<dbReference type="Pfam" id="PF02826">
    <property type="entry name" value="2-Hacid_dh_C"/>
    <property type="match status" value="1"/>
</dbReference>
<evidence type="ECO:0000313" key="9">
    <source>
        <dbReference type="Proteomes" id="UP000524492"/>
    </source>
</evidence>
<keyword evidence="4" id="KW-0520">NAD</keyword>
<dbReference type="GO" id="GO:0004617">
    <property type="term" value="F:phosphoglycerate dehydrogenase activity"/>
    <property type="evidence" value="ECO:0007669"/>
    <property type="project" value="UniProtKB-EC"/>
</dbReference>
<dbReference type="PROSITE" id="PS00065">
    <property type="entry name" value="D_2_HYDROXYACID_DH_1"/>
    <property type="match status" value="1"/>
</dbReference>
<evidence type="ECO:0000256" key="2">
    <source>
        <dbReference type="ARBA" id="ARBA00022605"/>
    </source>
</evidence>
<dbReference type="EMBL" id="JACIFV010000028">
    <property type="protein sequence ID" value="MBB4195298.1"/>
    <property type="molecule type" value="Genomic_DNA"/>
</dbReference>
<dbReference type="SUPFAM" id="SSF52283">
    <property type="entry name" value="Formate/glycerate dehydrogenase catalytic domain-like"/>
    <property type="match status" value="1"/>
</dbReference>
<dbReference type="GO" id="GO:0051287">
    <property type="term" value="F:NAD binding"/>
    <property type="evidence" value="ECO:0007669"/>
    <property type="project" value="InterPro"/>
</dbReference>
<comment type="similarity">
    <text evidence="1 5">Belongs to the D-isomer specific 2-hydroxyacid dehydrogenase family.</text>
</comment>
<evidence type="ECO:0000256" key="1">
    <source>
        <dbReference type="ARBA" id="ARBA00005854"/>
    </source>
</evidence>